<evidence type="ECO:0000259" key="6">
    <source>
        <dbReference type="SMART" id="SM00829"/>
    </source>
</evidence>
<dbReference type="Pfam" id="PF08240">
    <property type="entry name" value="ADH_N"/>
    <property type="match status" value="1"/>
</dbReference>
<dbReference type="SMART" id="SM00829">
    <property type="entry name" value="PKS_ER"/>
    <property type="match status" value="1"/>
</dbReference>
<name>A0ABU1M1Z3_9BURK</name>
<comment type="caution">
    <text evidence="7">The sequence shown here is derived from an EMBL/GenBank/DDBJ whole genome shotgun (WGS) entry which is preliminary data.</text>
</comment>
<dbReference type="InterPro" id="IPR051603">
    <property type="entry name" value="Zinc-ADH_QOR/CCCR"/>
</dbReference>
<dbReference type="PROSITE" id="PS01162">
    <property type="entry name" value="QOR_ZETA_CRYSTAL"/>
    <property type="match status" value="1"/>
</dbReference>
<dbReference type="SUPFAM" id="SSF50129">
    <property type="entry name" value="GroES-like"/>
    <property type="match status" value="1"/>
</dbReference>
<reference evidence="7 8" key="1">
    <citation type="submission" date="2023-07" db="EMBL/GenBank/DDBJ databases">
        <title>Sorghum-associated microbial communities from plants grown in Nebraska, USA.</title>
        <authorList>
            <person name="Schachtman D."/>
        </authorList>
    </citation>
    <scope>NUCLEOTIDE SEQUENCE [LARGE SCALE GENOMIC DNA]</scope>
    <source>
        <strain evidence="7 8">DS1316</strain>
    </source>
</reference>
<comment type="subcellular location">
    <subcellularLocation>
        <location evidence="1">Cytoplasm</location>
    </subcellularLocation>
</comment>
<sequence>MKAVRFHHYGGPEVLKIEEVDVPEPGPGQVRIAVKAAGVNPIDWKLRAGYMREMMPLSLPAGSGYDAAGVIDAVGEGVTGASVGDAVFGKGHNTMAEYAILQEWASKPEGLSFEEAAGFPVAVETATRIIDQVGIKPGETLLVSGAAGGVGSAVIQLARVAGIRTIGTASEPKHAYLRSLGAVPTTYGPGLHKRVAALAPEGVQAALDIAGSGIIRELVAITGDPSRVLSIADLSAPQHGAKTSFEPTDSIQALARAAALFTAGSFTLPVERAFPLDQIAAAHELSAQGHVTGRLVILPSGQPTKRTP</sequence>
<dbReference type="InterPro" id="IPR011032">
    <property type="entry name" value="GroES-like_sf"/>
</dbReference>
<evidence type="ECO:0000256" key="5">
    <source>
        <dbReference type="ARBA" id="ARBA00022884"/>
    </source>
</evidence>
<accession>A0ABU1M1Z3</accession>
<dbReference type="Pfam" id="PF13602">
    <property type="entry name" value="ADH_zinc_N_2"/>
    <property type="match status" value="1"/>
</dbReference>
<dbReference type="InterPro" id="IPR013154">
    <property type="entry name" value="ADH-like_N"/>
</dbReference>
<evidence type="ECO:0000256" key="2">
    <source>
        <dbReference type="ARBA" id="ARBA00011881"/>
    </source>
</evidence>
<dbReference type="InterPro" id="IPR020843">
    <property type="entry name" value="ER"/>
</dbReference>
<dbReference type="Proteomes" id="UP001264340">
    <property type="component" value="Unassembled WGS sequence"/>
</dbReference>
<gene>
    <name evidence="7" type="ORF">J2804_006449</name>
</gene>
<keyword evidence="5" id="KW-0694">RNA-binding</keyword>
<evidence type="ECO:0000313" key="8">
    <source>
        <dbReference type="Proteomes" id="UP001264340"/>
    </source>
</evidence>
<protein>
    <submittedName>
        <fullName evidence="7">NADPH:quinone reductase-like Zn-dependent oxidoreductase</fullName>
    </submittedName>
</protein>
<evidence type="ECO:0000313" key="7">
    <source>
        <dbReference type="EMBL" id="MDR6413013.1"/>
    </source>
</evidence>
<dbReference type="RefSeq" id="WP_310127420.1">
    <property type="nucleotide sequence ID" value="NZ_JAVDRP010000029.1"/>
</dbReference>
<evidence type="ECO:0000256" key="3">
    <source>
        <dbReference type="ARBA" id="ARBA00022490"/>
    </source>
</evidence>
<dbReference type="CDD" id="cd05289">
    <property type="entry name" value="MDR_like_2"/>
    <property type="match status" value="1"/>
</dbReference>
<dbReference type="Gene3D" id="3.40.50.720">
    <property type="entry name" value="NAD(P)-binding Rossmann-like Domain"/>
    <property type="match status" value="1"/>
</dbReference>
<keyword evidence="3" id="KW-0963">Cytoplasm</keyword>
<evidence type="ECO:0000256" key="4">
    <source>
        <dbReference type="ARBA" id="ARBA00022857"/>
    </source>
</evidence>
<dbReference type="PANTHER" id="PTHR44154">
    <property type="entry name" value="QUINONE OXIDOREDUCTASE"/>
    <property type="match status" value="1"/>
</dbReference>
<feature type="domain" description="Enoyl reductase (ER)" evidence="6">
    <location>
        <begin position="10"/>
        <end position="297"/>
    </location>
</feature>
<dbReference type="EMBL" id="JAVDRP010000029">
    <property type="protein sequence ID" value="MDR6413013.1"/>
    <property type="molecule type" value="Genomic_DNA"/>
</dbReference>
<keyword evidence="4" id="KW-0521">NADP</keyword>
<proteinExistence type="predicted"/>
<dbReference type="InterPro" id="IPR036291">
    <property type="entry name" value="NAD(P)-bd_dom_sf"/>
</dbReference>
<dbReference type="SUPFAM" id="SSF51735">
    <property type="entry name" value="NAD(P)-binding Rossmann-fold domains"/>
    <property type="match status" value="1"/>
</dbReference>
<dbReference type="InterPro" id="IPR002364">
    <property type="entry name" value="Quin_OxRdtase/zeta-crystal_CS"/>
</dbReference>
<organism evidence="7 8">
    <name type="scientific">Paraburkholderia terricola</name>
    <dbReference type="NCBI Taxonomy" id="169427"/>
    <lineage>
        <taxon>Bacteria</taxon>
        <taxon>Pseudomonadati</taxon>
        <taxon>Pseudomonadota</taxon>
        <taxon>Betaproteobacteria</taxon>
        <taxon>Burkholderiales</taxon>
        <taxon>Burkholderiaceae</taxon>
        <taxon>Paraburkholderia</taxon>
    </lineage>
</organism>
<evidence type="ECO:0000256" key="1">
    <source>
        <dbReference type="ARBA" id="ARBA00004496"/>
    </source>
</evidence>
<keyword evidence="8" id="KW-1185">Reference proteome</keyword>
<dbReference type="PANTHER" id="PTHR44154:SF1">
    <property type="entry name" value="QUINONE OXIDOREDUCTASE"/>
    <property type="match status" value="1"/>
</dbReference>
<comment type="subunit">
    <text evidence="2">Homotetramer.</text>
</comment>
<dbReference type="Gene3D" id="3.90.180.10">
    <property type="entry name" value="Medium-chain alcohol dehydrogenases, catalytic domain"/>
    <property type="match status" value="1"/>
</dbReference>